<evidence type="ECO:0000313" key="3">
    <source>
        <dbReference type="Proteomes" id="UP000215914"/>
    </source>
</evidence>
<feature type="compositionally biased region" description="Basic residues" evidence="1">
    <location>
        <begin position="31"/>
        <end position="40"/>
    </location>
</feature>
<reference evidence="2" key="1">
    <citation type="journal article" date="2017" name="Nature">
        <title>The sunflower genome provides insights into oil metabolism, flowering and Asterid evolution.</title>
        <authorList>
            <person name="Badouin H."/>
            <person name="Gouzy J."/>
            <person name="Grassa C.J."/>
            <person name="Murat F."/>
            <person name="Staton S.E."/>
            <person name="Cottret L."/>
            <person name="Lelandais-Briere C."/>
            <person name="Owens G.L."/>
            <person name="Carrere S."/>
            <person name="Mayjonade B."/>
            <person name="Legrand L."/>
            <person name="Gill N."/>
            <person name="Kane N.C."/>
            <person name="Bowers J.E."/>
            <person name="Hubner S."/>
            <person name="Bellec A."/>
            <person name="Berard A."/>
            <person name="Berges H."/>
            <person name="Blanchet N."/>
            <person name="Boniface M.C."/>
            <person name="Brunel D."/>
            <person name="Catrice O."/>
            <person name="Chaidir N."/>
            <person name="Claudel C."/>
            <person name="Donnadieu C."/>
            <person name="Faraut T."/>
            <person name="Fievet G."/>
            <person name="Helmstetter N."/>
            <person name="King M."/>
            <person name="Knapp S.J."/>
            <person name="Lai Z."/>
            <person name="Le Paslier M.C."/>
            <person name="Lippi Y."/>
            <person name="Lorenzon L."/>
            <person name="Mandel J.R."/>
            <person name="Marage G."/>
            <person name="Marchand G."/>
            <person name="Marquand E."/>
            <person name="Bret-Mestries E."/>
            <person name="Morien E."/>
            <person name="Nambeesan S."/>
            <person name="Nguyen T."/>
            <person name="Pegot-Espagnet P."/>
            <person name="Pouilly N."/>
            <person name="Raftis F."/>
            <person name="Sallet E."/>
            <person name="Schiex T."/>
            <person name="Thomas J."/>
            <person name="Vandecasteele C."/>
            <person name="Vares D."/>
            <person name="Vear F."/>
            <person name="Vautrin S."/>
            <person name="Crespi M."/>
            <person name="Mangin B."/>
            <person name="Burke J.M."/>
            <person name="Salse J."/>
            <person name="Munos S."/>
            <person name="Vincourt P."/>
            <person name="Rieseberg L.H."/>
            <person name="Langlade N.B."/>
        </authorList>
    </citation>
    <scope>NUCLEOTIDE SEQUENCE</scope>
    <source>
        <tissue evidence="2">Leaves</tissue>
    </source>
</reference>
<protein>
    <submittedName>
        <fullName evidence="2">Uncharacterized protein</fullName>
    </submittedName>
</protein>
<sequence length="150" mass="18291">MFIEEEEGGDEEMGEGERDEADEEEEDPGRRPGRQKRSKHKDVSGFVANFIWNRRKNAFRTYNLRQLDMYDNVSVAIAEAREREERRMKSEDEWRNKHEEMWALTRAYWEQERLERAQEVSRRLAWEQEQERLRVAREALKDRRWATTAI</sequence>
<dbReference type="AlphaFoldDB" id="A0A9K3GX14"/>
<dbReference type="Gramene" id="mRNA:HanXRQr2_Chr16g0737751">
    <property type="protein sequence ID" value="CDS:HanXRQr2_Chr16g0737751.1"/>
    <property type="gene ID" value="HanXRQr2_Chr16g0737751"/>
</dbReference>
<keyword evidence="3" id="KW-1185">Reference proteome</keyword>
<comment type="caution">
    <text evidence="2">The sequence shown here is derived from an EMBL/GenBank/DDBJ whole genome shotgun (WGS) entry which is preliminary data.</text>
</comment>
<dbReference type="EMBL" id="MNCJ02000331">
    <property type="protein sequence ID" value="KAF5759147.1"/>
    <property type="molecule type" value="Genomic_DNA"/>
</dbReference>
<feature type="region of interest" description="Disordered" evidence="1">
    <location>
        <begin position="1"/>
        <end position="41"/>
    </location>
</feature>
<evidence type="ECO:0000313" key="2">
    <source>
        <dbReference type="EMBL" id="KAF5759147.1"/>
    </source>
</evidence>
<proteinExistence type="predicted"/>
<reference evidence="2" key="2">
    <citation type="submission" date="2020-06" db="EMBL/GenBank/DDBJ databases">
        <title>Helianthus annuus Genome sequencing and assembly Release 2.</title>
        <authorList>
            <person name="Gouzy J."/>
            <person name="Langlade N."/>
            <person name="Munos S."/>
        </authorList>
    </citation>
    <scope>NUCLEOTIDE SEQUENCE</scope>
    <source>
        <tissue evidence="2">Leaves</tissue>
    </source>
</reference>
<organism evidence="2 3">
    <name type="scientific">Helianthus annuus</name>
    <name type="common">Common sunflower</name>
    <dbReference type="NCBI Taxonomy" id="4232"/>
    <lineage>
        <taxon>Eukaryota</taxon>
        <taxon>Viridiplantae</taxon>
        <taxon>Streptophyta</taxon>
        <taxon>Embryophyta</taxon>
        <taxon>Tracheophyta</taxon>
        <taxon>Spermatophyta</taxon>
        <taxon>Magnoliopsida</taxon>
        <taxon>eudicotyledons</taxon>
        <taxon>Gunneridae</taxon>
        <taxon>Pentapetalae</taxon>
        <taxon>asterids</taxon>
        <taxon>campanulids</taxon>
        <taxon>Asterales</taxon>
        <taxon>Asteraceae</taxon>
        <taxon>Asteroideae</taxon>
        <taxon>Heliantheae alliance</taxon>
        <taxon>Heliantheae</taxon>
        <taxon>Helianthus</taxon>
    </lineage>
</organism>
<accession>A0A9K3GX14</accession>
<feature type="compositionally biased region" description="Acidic residues" evidence="1">
    <location>
        <begin position="1"/>
        <end position="27"/>
    </location>
</feature>
<gene>
    <name evidence="2" type="ORF">HanXRQr2_Chr16g0737751</name>
</gene>
<evidence type="ECO:0000256" key="1">
    <source>
        <dbReference type="SAM" id="MobiDB-lite"/>
    </source>
</evidence>
<name>A0A9K3GX14_HELAN</name>
<dbReference type="Proteomes" id="UP000215914">
    <property type="component" value="Unassembled WGS sequence"/>
</dbReference>